<dbReference type="Proteomes" id="UP000790377">
    <property type="component" value="Unassembled WGS sequence"/>
</dbReference>
<dbReference type="EMBL" id="MU269291">
    <property type="protein sequence ID" value="KAH7903028.1"/>
    <property type="molecule type" value="Genomic_DNA"/>
</dbReference>
<comment type="caution">
    <text evidence="1">The sequence shown here is derived from an EMBL/GenBank/DDBJ whole genome shotgun (WGS) entry which is preliminary data.</text>
</comment>
<reference evidence="1" key="1">
    <citation type="journal article" date="2021" name="New Phytol.">
        <title>Evolutionary innovations through gain and loss of genes in the ectomycorrhizal Boletales.</title>
        <authorList>
            <person name="Wu G."/>
            <person name="Miyauchi S."/>
            <person name="Morin E."/>
            <person name="Kuo A."/>
            <person name="Drula E."/>
            <person name="Varga T."/>
            <person name="Kohler A."/>
            <person name="Feng B."/>
            <person name="Cao Y."/>
            <person name="Lipzen A."/>
            <person name="Daum C."/>
            <person name="Hundley H."/>
            <person name="Pangilinan J."/>
            <person name="Johnson J."/>
            <person name="Barry K."/>
            <person name="LaButti K."/>
            <person name="Ng V."/>
            <person name="Ahrendt S."/>
            <person name="Min B."/>
            <person name="Choi I.G."/>
            <person name="Park H."/>
            <person name="Plett J.M."/>
            <person name="Magnuson J."/>
            <person name="Spatafora J.W."/>
            <person name="Nagy L.G."/>
            <person name="Henrissat B."/>
            <person name="Grigoriev I.V."/>
            <person name="Yang Z.L."/>
            <person name="Xu J."/>
            <person name="Martin F.M."/>
        </authorList>
    </citation>
    <scope>NUCLEOTIDE SEQUENCE</scope>
    <source>
        <strain evidence="1">ATCC 28755</strain>
    </source>
</reference>
<gene>
    <name evidence="1" type="ORF">BJ138DRAFT_1131522</name>
</gene>
<sequence length="400" mass="44487">MECRDIPITAIIDSGSTINVMNKRVWEKTRLPMDTSRHVIMNDANGGHEKLIGLVERVPFTCGAVTTYGQVWISETAPFALLLGRPWQRGNFVSIEERASGTYLVFSPPGSQSLEVLAVPHNSQPYQKEAYMSSFMIINPPPSPNRRLEMLSPMELIEEFAARLESIHNNACTDGRDIFDDLNDEEFNDVLRHDQCRTLISLLQSMTFRSHRSQMLIDSNHILRGPSGIDENGTRFEEFYLFEASYFQRLDAIVPALSRIAHGTGMAHVRFFHTPGPHDNSPTPSLPRRDNDSDHHDDSTDSDDSPPAPLHLNGTHLFLGLPPSPHPDSPPMHNTPADDSPPPSPITFNPIIHDPPTSGTMHISSSAADTPSANDVSATSLKTILMIFQVFCTPPMMMMT</sequence>
<evidence type="ECO:0000313" key="2">
    <source>
        <dbReference type="Proteomes" id="UP000790377"/>
    </source>
</evidence>
<organism evidence="1 2">
    <name type="scientific">Hygrophoropsis aurantiaca</name>
    <dbReference type="NCBI Taxonomy" id="72124"/>
    <lineage>
        <taxon>Eukaryota</taxon>
        <taxon>Fungi</taxon>
        <taxon>Dikarya</taxon>
        <taxon>Basidiomycota</taxon>
        <taxon>Agaricomycotina</taxon>
        <taxon>Agaricomycetes</taxon>
        <taxon>Agaricomycetidae</taxon>
        <taxon>Boletales</taxon>
        <taxon>Coniophorineae</taxon>
        <taxon>Hygrophoropsidaceae</taxon>
        <taxon>Hygrophoropsis</taxon>
    </lineage>
</organism>
<proteinExistence type="predicted"/>
<accession>A0ACB7ZRQ8</accession>
<evidence type="ECO:0000313" key="1">
    <source>
        <dbReference type="EMBL" id="KAH7903028.1"/>
    </source>
</evidence>
<keyword evidence="2" id="KW-1185">Reference proteome</keyword>
<protein>
    <submittedName>
        <fullName evidence="1">Uncharacterized protein</fullName>
    </submittedName>
</protein>
<name>A0ACB7ZRQ8_9AGAM</name>